<dbReference type="Pfam" id="PF00923">
    <property type="entry name" value="TAL_FSA"/>
    <property type="match status" value="1"/>
</dbReference>
<dbReference type="PANTHER" id="PTHR10683">
    <property type="entry name" value="TRANSALDOLASE"/>
    <property type="match status" value="1"/>
</dbReference>
<evidence type="ECO:0000256" key="1">
    <source>
        <dbReference type="ARBA" id="ARBA00023270"/>
    </source>
</evidence>
<dbReference type="AlphaFoldDB" id="A0AAW5PMP4"/>
<dbReference type="Gene3D" id="3.20.20.70">
    <property type="entry name" value="Aldolase class I"/>
    <property type="match status" value="1"/>
</dbReference>
<evidence type="ECO:0000313" key="2">
    <source>
        <dbReference type="EMBL" id="MCS4281708.1"/>
    </source>
</evidence>
<keyword evidence="1" id="KW-0704">Schiff base</keyword>
<evidence type="ECO:0000313" key="3">
    <source>
        <dbReference type="Proteomes" id="UP001320691"/>
    </source>
</evidence>
<dbReference type="GO" id="GO:0005829">
    <property type="term" value="C:cytosol"/>
    <property type="evidence" value="ECO:0007669"/>
    <property type="project" value="TreeGrafter"/>
</dbReference>
<sequence>MSTVSPSKLSQLRDLSVVVADTGDVEAIKRLKPVDCTTNPTLVKKALDLPVYADLIENALAWGREQAGERETIVHAVADRLTVGVGTLLSTL</sequence>
<name>A0AAW5PMP4_9GAMM</name>
<accession>A0AAW5PMP4</accession>
<dbReference type="InterPro" id="IPR013785">
    <property type="entry name" value="Aldolase_TIM"/>
</dbReference>
<dbReference type="GO" id="GO:0005975">
    <property type="term" value="P:carbohydrate metabolic process"/>
    <property type="evidence" value="ECO:0007669"/>
    <property type="project" value="InterPro"/>
</dbReference>
<organism evidence="2 3">
    <name type="scientific">Stenotrophomonas rhizophila</name>
    <dbReference type="NCBI Taxonomy" id="216778"/>
    <lineage>
        <taxon>Bacteria</taxon>
        <taxon>Pseudomonadati</taxon>
        <taxon>Pseudomonadota</taxon>
        <taxon>Gammaproteobacteria</taxon>
        <taxon>Lysobacterales</taxon>
        <taxon>Lysobacteraceae</taxon>
        <taxon>Stenotrophomonas</taxon>
    </lineage>
</organism>
<dbReference type="InterPro" id="IPR001585">
    <property type="entry name" value="TAL/FSA"/>
</dbReference>
<gene>
    <name evidence="2" type="ORF">M2412_003727</name>
</gene>
<comment type="caution">
    <text evidence="2">The sequence shown here is derived from an EMBL/GenBank/DDBJ whole genome shotgun (WGS) entry which is preliminary data.</text>
</comment>
<reference evidence="2" key="1">
    <citation type="submission" date="2022-08" db="EMBL/GenBank/DDBJ databases">
        <title>Genomic analyses of the natural microbiome of Caenorhabditis elegans.</title>
        <authorList>
            <person name="Samuel B."/>
        </authorList>
    </citation>
    <scope>NUCLEOTIDE SEQUENCE</scope>
    <source>
        <strain evidence="2">BIGb0277</strain>
    </source>
</reference>
<dbReference type="InterPro" id="IPR018225">
    <property type="entry name" value="Transaldolase_AS"/>
</dbReference>
<dbReference type="PROSITE" id="PS01054">
    <property type="entry name" value="TRANSALDOLASE_1"/>
    <property type="match status" value="1"/>
</dbReference>
<dbReference type="EMBL" id="JANUEK010000011">
    <property type="protein sequence ID" value="MCS4281708.1"/>
    <property type="molecule type" value="Genomic_DNA"/>
</dbReference>
<dbReference type="PANTHER" id="PTHR10683:SF18">
    <property type="entry name" value="TRANSALDOLASE"/>
    <property type="match status" value="1"/>
</dbReference>
<dbReference type="GO" id="GO:0004801">
    <property type="term" value="F:transaldolase activity"/>
    <property type="evidence" value="ECO:0007669"/>
    <property type="project" value="TreeGrafter"/>
</dbReference>
<feature type="non-terminal residue" evidence="2">
    <location>
        <position position="92"/>
    </location>
</feature>
<dbReference type="Proteomes" id="UP001320691">
    <property type="component" value="Unassembled WGS sequence"/>
</dbReference>
<dbReference type="SUPFAM" id="SSF51569">
    <property type="entry name" value="Aldolase"/>
    <property type="match status" value="1"/>
</dbReference>
<dbReference type="RefSeq" id="WP_310444684.1">
    <property type="nucleotide sequence ID" value="NZ_JANUEK010000011.1"/>
</dbReference>
<protein>
    <submittedName>
        <fullName evidence="2">Transaldolase</fullName>
    </submittedName>
</protein>
<proteinExistence type="predicted"/>